<dbReference type="Proteomes" id="UP000492821">
    <property type="component" value="Unassembled WGS sequence"/>
</dbReference>
<feature type="compositionally biased region" description="Acidic residues" evidence="2">
    <location>
        <begin position="1227"/>
        <end position="1240"/>
    </location>
</feature>
<proteinExistence type="inferred from homology"/>
<dbReference type="GO" id="GO:0006897">
    <property type="term" value="P:endocytosis"/>
    <property type="evidence" value="ECO:0007669"/>
    <property type="project" value="TreeGrafter"/>
</dbReference>
<dbReference type="GO" id="GO:0008104">
    <property type="term" value="P:intracellular protein localization"/>
    <property type="evidence" value="ECO:0007669"/>
    <property type="project" value="TreeGrafter"/>
</dbReference>
<dbReference type="InterPro" id="IPR046837">
    <property type="entry name" value="Laa1/Sip1/HEATR5-like_HEAT"/>
</dbReference>
<dbReference type="PANTHER" id="PTHR21663:SF0">
    <property type="entry name" value="HEAT REPEAT-CONTAINING PROTEIN 5B"/>
    <property type="match status" value="1"/>
</dbReference>
<protein>
    <submittedName>
        <fullName evidence="4">HEAT repeat-containing protein 5B</fullName>
    </submittedName>
</protein>
<evidence type="ECO:0000256" key="1">
    <source>
        <dbReference type="ARBA" id="ARBA00008304"/>
    </source>
</evidence>
<dbReference type="GO" id="GO:0042147">
    <property type="term" value="P:retrograde transport, endosome to Golgi"/>
    <property type="evidence" value="ECO:0007669"/>
    <property type="project" value="TreeGrafter"/>
</dbReference>
<dbReference type="GO" id="GO:0005829">
    <property type="term" value="C:cytosol"/>
    <property type="evidence" value="ECO:0007669"/>
    <property type="project" value="GOC"/>
</dbReference>
<dbReference type="GO" id="GO:0030139">
    <property type="term" value="C:endocytic vesicle"/>
    <property type="evidence" value="ECO:0007669"/>
    <property type="project" value="TreeGrafter"/>
</dbReference>
<dbReference type="Pfam" id="PF25468">
    <property type="entry name" value="HEAT_HEATR5A"/>
    <property type="match status" value="1"/>
</dbReference>
<dbReference type="PANTHER" id="PTHR21663">
    <property type="entry name" value="HYPOTHETICAL HEAT DOMAIN-CONTAINING"/>
    <property type="match status" value="1"/>
</dbReference>
<dbReference type="WBParaSite" id="Pan_g21154.t1">
    <property type="protein sequence ID" value="Pan_g21154.t1"/>
    <property type="gene ID" value="Pan_g21154"/>
</dbReference>
<accession>A0A7E4VHX8</accession>
<dbReference type="InterPro" id="IPR016024">
    <property type="entry name" value="ARM-type_fold"/>
</dbReference>
<dbReference type="InterPro" id="IPR040108">
    <property type="entry name" value="Laa1/Sip1/HEATR5"/>
</dbReference>
<organism evidence="3 4">
    <name type="scientific">Panagrellus redivivus</name>
    <name type="common">Microworm</name>
    <dbReference type="NCBI Taxonomy" id="6233"/>
    <lineage>
        <taxon>Eukaryota</taxon>
        <taxon>Metazoa</taxon>
        <taxon>Ecdysozoa</taxon>
        <taxon>Nematoda</taxon>
        <taxon>Chromadorea</taxon>
        <taxon>Rhabditida</taxon>
        <taxon>Tylenchina</taxon>
        <taxon>Panagrolaimomorpha</taxon>
        <taxon>Panagrolaimoidea</taxon>
        <taxon>Panagrolaimidae</taxon>
        <taxon>Panagrellus</taxon>
    </lineage>
</organism>
<comment type="similarity">
    <text evidence="1">Belongs to the HEATR5 family.</text>
</comment>
<dbReference type="Pfam" id="PF20210">
    <property type="entry name" value="Laa1_Sip1_HTR5"/>
    <property type="match status" value="1"/>
</dbReference>
<reference evidence="3" key="1">
    <citation type="journal article" date="2013" name="Genetics">
        <title>The draft genome and transcriptome of Panagrellus redivivus are shaped by the harsh demands of a free-living lifestyle.</title>
        <authorList>
            <person name="Srinivasan J."/>
            <person name="Dillman A.R."/>
            <person name="Macchietto M.G."/>
            <person name="Heikkinen L."/>
            <person name="Lakso M."/>
            <person name="Fracchia K.M."/>
            <person name="Antoshechkin I."/>
            <person name="Mortazavi A."/>
            <person name="Wong G."/>
            <person name="Sternberg P.W."/>
        </authorList>
    </citation>
    <scope>NUCLEOTIDE SEQUENCE [LARGE SCALE GENOMIC DNA]</scope>
    <source>
        <strain evidence="3">MT8872</strain>
    </source>
</reference>
<reference evidence="4" key="2">
    <citation type="submission" date="2020-10" db="UniProtKB">
        <authorList>
            <consortium name="WormBaseParasite"/>
        </authorList>
    </citation>
    <scope>IDENTIFICATION</scope>
</reference>
<dbReference type="GO" id="GO:0016020">
    <property type="term" value="C:membrane"/>
    <property type="evidence" value="ECO:0007669"/>
    <property type="project" value="TreeGrafter"/>
</dbReference>
<evidence type="ECO:0000313" key="3">
    <source>
        <dbReference type="Proteomes" id="UP000492821"/>
    </source>
</evidence>
<dbReference type="InterPro" id="IPR011989">
    <property type="entry name" value="ARM-like"/>
</dbReference>
<dbReference type="GO" id="GO:0005794">
    <property type="term" value="C:Golgi apparatus"/>
    <property type="evidence" value="ECO:0007669"/>
    <property type="project" value="TreeGrafter"/>
</dbReference>
<dbReference type="Gene3D" id="1.25.10.10">
    <property type="entry name" value="Leucine-rich Repeat Variant"/>
    <property type="match status" value="2"/>
</dbReference>
<sequence length="2110" mass="230047">MEQSNSLLLNEEALRQCADLTKPFFIYEWLRYLDRILPVTQKADIKTCQAKLVAQLTDQIQKGWGAPTRQLLARCMAQVFTIADAYDMFQTINLCTDVLKAKEDASSTLAVKLTALTILGAIYESIGRMVGRSYEEAFQLMIKWLKSADSSTRTEILNVISKLIHGLGNAAFSVHKDLYKQLSKSYLTDRVMSVRAAAVGCLFDLVSDPQSPVYTNDLDAISTLCLKSLEGANYEVRLAVARVFAKLAATSVAPKTLPGANNPMTSSSTIKLSSVEDVFNCLGTDFLRGGIGGFLKSSSNGATAGGHKEIRVGLAYAYVEVVRELGASWLERNLPFFIRHLLDVISKCGPLAFSNNPAQTAEVVHMRRCVSFIFRHTLGQILSEPSQLTACKFFGEFLNDYINSFDCLPDSESERLLSAEIYSSAQATVVALLEISALVRQIGTAVTPLFVEASGIMEPVFASLQHPVLGARLAAAWCLRCVTSSVPSQRTPLIDRCINRLSKLEHLKKSPEAISGYSLALAALLAGAADCKMGIPFGKAKQVFAIAEDMIKTASQTCKLALQKRRSGWLLISAVTTMKTPFVRHNLSRLLLLWKYSFPKVVEEANNEKGRGDVFTWECTLESRAGALASMCSFVTHCQELLTEDVVKLIVNLIQSSLATMALVADLLFTYGVKLRHSIYTFRIRLYTLLSRLQLKLYEHLFSVLLRELVADITLSDNSQAITTSSLTASLCSSMEHTLLAGWVRDTTQSALEGDLHVSSTAPIDIAIEHDPYTLITTDSKAPWPEPLPVHVASIDLAIDLFGRVYPLAPAKHKLQLTNHFLNAFKGIKNANRLVSIQANVLGAVLCAMRSMGETRTPKLEGEELHKANVNLVLPLLNHERVLLRCLAIETLGHLTQAVGEAVFVAGNAQYCFDQLRSTNDQKSRSGYALALGCLHNHVGSLGSGQHLNTGVSVLIALAQEWSSPMVQSWAILSLSLVAATGGGMFQGYRDPSLSLCLRLLAQVSASNSEVIISVGRLVSALITSVGPELSMTLGTMDNARSSFLIASSMMFEHPDPLVKAEALGCFQQLHLFAPRFVQLDRLVTNICHLLSNPHLVLRKAAVACLRQLLQREVKEVREHAQSLIPVGMMDKSKAEACPLPETGLEGALFELLDTETDPELRVHIKEALNFLVQATSGELLSHWLTMCKDILASTSGADVSRSTIVIDEKGLPAAPNASGGGLAGGADDEEGTTGDDDDSLAIASAQDSRSREKVLPRWPSRVFAFEIVRKLMGVCDTERAHLDFALAKELQTTGAGRPDYLVLHLADLVRMSFMGATSDNDELRLAGLASLQDVIDRFATVPDPGFPGDVILKQFQAQVGAALRPAFDPETPSHVTAAACQVCSTWIGSGVARDLNDLRRVNQLLVSSLGKLKHGSINTQLYNESAATLEKLAILKAWAEVYIVAVKEQESGPKDKEAAGNGLDDEGSHHENLLTLVNPELNSLIGHWLAVLRDSAMLTLPAEFANQLPENGGAFFTPESAESCKDYYYASWPPILLATSIWLNRNNFEVTLPESSTGNAPIEPWLHERRETRFALLLGMCCESLCSNRSYIDSDRVVQLCLSTLRNLIDCQWARLELMRDVRVAVEMLNILHRLVLTRDNLATQKMCADVVLAVLAAARTAIETVSAVDVVNGNVDAETAVYQGYPGGEGIDGFDSSTSLTFATLEIALCLLVRQIPQINSALMKSKSSAPLHFRKYARLPSEACELVRLGVQLLVQIPELCSPEGSIVLLPTVFYLVLGVLRESSRIDVDSTGDLSTGHVSAGAAAAMVAIRQLVSYPPTKASPETYDNWSSVVRSSLLSMLNMVEGSDARVDKSVVMLAATVMTTTLPSSFPIGAPLFHKHCRLLKQCIQHPVAAIRLKALQSLNSIFGKKDICAPYIRELAPLVFDKIRPFIMPTAEAAEPPSPTLETDLPVLVDISEIDAAAVQEAIKAIETILRVSPTPEKQIMFINLLLRCLVRFLVPNPARDFLDADGPTVKRLHDFAFQRINTLAPAYPEAFKTVIASCPAIKQRIEHTAQLISRSSQLSQQAAILQNQQKAAAVAREAAAATAKPTIELKMDFAAKFAS</sequence>
<keyword evidence="3" id="KW-1185">Reference proteome</keyword>
<name>A0A7E4VHX8_PANRE</name>
<feature type="region of interest" description="Disordered" evidence="2">
    <location>
        <begin position="1211"/>
        <end position="1246"/>
    </location>
</feature>
<dbReference type="SUPFAM" id="SSF48371">
    <property type="entry name" value="ARM repeat"/>
    <property type="match status" value="2"/>
</dbReference>
<evidence type="ECO:0000313" key="4">
    <source>
        <dbReference type="WBParaSite" id="Pan_g21154.t1"/>
    </source>
</evidence>
<evidence type="ECO:0000256" key="2">
    <source>
        <dbReference type="SAM" id="MobiDB-lite"/>
    </source>
</evidence>